<reference evidence="2 3" key="1">
    <citation type="submission" date="2018-10" db="EMBL/GenBank/DDBJ databases">
        <authorList>
            <person name="Ekblom R."/>
            <person name="Jareborg N."/>
        </authorList>
    </citation>
    <scope>NUCLEOTIDE SEQUENCE [LARGE SCALE GENOMIC DNA]</scope>
    <source>
        <tissue evidence="2">Muscle</tissue>
    </source>
</reference>
<evidence type="ECO:0000313" key="2">
    <source>
        <dbReference type="EMBL" id="VCW97366.1"/>
    </source>
</evidence>
<sequence length="88" mass="9200">MRSLPTSMSSSSLGQISLSAKEQMATPGGSDTSLCLLAWQCGPSGSGHFCSQDSHISRAAAMRVCSRPFLSVVETSPVSVPPGLQWET</sequence>
<proteinExistence type="predicted"/>
<dbReference type="EMBL" id="CYRY02021468">
    <property type="protein sequence ID" value="VCW97366.1"/>
    <property type="molecule type" value="Genomic_DNA"/>
</dbReference>
<accession>A0A9X9LVU8</accession>
<feature type="region of interest" description="Disordered" evidence="1">
    <location>
        <begin position="1"/>
        <end position="30"/>
    </location>
</feature>
<comment type="caution">
    <text evidence="2">The sequence shown here is derived from an EMBL/GenBank/DDBJ whole genome shotgun (WGS) entry which is preliminary data.</text>
</comment>
<evidence type="ECO:0000256" key="1">
    <source>
        <dbReference type="SAM" id="MobiDB-lite"/>
    </source>
</evidence>
<evidence type="ECO:0000313" key="3">
    <source>
        <dbReference type="Proteomes" id="UP000269945"/>
    </source>
</evidence>
<gene>
    <name evidence="2" type="ORF">BN2614_LOCUS1</name>
</gene>
<name>A0A9X9LVU8_GULGU</name>
<organism evidence="2 3">
    <name type="scientific">Gulo gulo</name>
    <name type="common">Wolverine</name>
    <name type="synonym">Gluton</name>
    <dbReference type="NCBI Taxonomy" id="48420"/>
    <lineage>
        <taxon>Eukaryota</taxon>
        <taxon>Metazoa</taxon>
        <taxon>Chordata</taxon>
        <taxon>Craniata</taxon>
        <taxon>Vertebrata</taxon>
        <taxon>Euteleostomi</taxon>
        <taxon>Mammalia</taxon>
        <taxon>Eutheria</taxon>
        <taxon>Laurasiatheria</taxon>
        <taxon>Carnivora</taxon>
        <taxon>Caniformia</taxon>
        <taxon>Musteloidea</taxon>
        <taxon>Mustelidae</taxon>
        <taxon>Guloninae</taxon>
        <taxon>Gulo</taxon>
    </lineage>
</organism>
<dbReference type="AlphaFoldDB" id="A0A9X9LVU8"/>
<feature type="compositionally biased region" description="Low complexity" evidence="1">
    <location>
        <begin position="7"/>
        <end position="19"/>
    </location>
</feature>
<dbReference type="Proteomes" id="UP000269945">
    <property type="component" value="Unassembled WGS sequence"/>
</dbReference>
<keyword evidence="3" id="KW-1185">Reference proteome</keyword>
<protein>
    <submittedName>
        <fullName evidence="2">Uncharacterized protein</fullName>
    </submittedName>
</protein>